<dbReference type="GO" id="GO:0051539">
    <property type="term" value="F:4 iron, 4 sulfur cluster binding"/>
    <property type="evidence" value="ECO:0007669"/>
    <property type="project" value="UniProtKB-KW"/>
</dbReference>
<keyword evidence="5" id="KW-0479">Metal-binding</keyword>
<dbReference type="EMBL" id="AP024590">
    <property type="protein sequence ID" value="BCU54611.1"/>
    <property type="molecule type" value="Genomic_DNA"/>
</dbReference>
<evidence type="ECO:0000256" key="9">
    <source>
        <dbReference type="ARBA" id="ARBA00023014"/>
    </source>
</evidence>
<evidence type="ECO:0000256" key="4">
    <source>
        <dbReference type="ARBA" id="ARBA00022485"/>
    </source>
</evidence>
<keyword evidence="7" id="KW-0249">Electron transport</keyword>
<dbReference type="Gene3D" id="3.30.70.20">
    <property type="match status" value="2"/>
</dbReference>
<dbReference type="InterPro" id="IPR050954">
    <property type="entry name" value="ET_IronSulfur_Cluster-Binding"/>
</dbReference>
<keyword evidence="4" id="KW-0004">4Fe-4S</keyword>
<dbReference type="RefSeq" id="WP_088219409.1">
    <property type="nucleotide sequence ID" value="NZ_AP024590.1"/>
</dbReference>
<keyword evidence="3" id="KW-0813">Transport</keyword>
<evidence type="ECO:0000256" key="5">
    <source>
        <dbReference type="ARBA" id="ARBA00022723"/>
    </source>
</evidence>
<evidence type="ECO:0000256" key="6">
    <source>
        <dbReference type="ARBA" id="ARBA00022737"/>
    </source>
</evidence>
<comment type="cofactor">
    <cofactor evidence="1">
        <name>[4Fe-4S] cluster</name>
        <dbReference type="ChEBI" id="CHEBI:49883"/>
    </cofactor>
</comment>
<evidence type="ECO:0000259" key="10">
    <source>
        <dbReference type="PROSITE" id="PS51379"/>
    </source>
</evidence>
<sequence>MSQFTDYPPVSDKQLGFFIDSSRCSGCKACQVACKDKNNLEVGRRFRRVYEVTGGGFIPTGQGGVQNNVFAYTLSISCNHCADPICTRNCPTTAMHKRPGDGIVRVNTDKCVGCGYCAWSCPYGAPQLNTQTGQMSKCDFCVDLQAKGEPPVCVATCPLGAIKFGPIDELRATWGNVNSVKGLPDASITQPNLVIKAHQGAEKEEPRHA</sequence>
<evidence type="ECO:0000256" key="3">
    <source>
        <dbReference type="ARBA" id="ARBA00022448"/>
    </source>
</evidence>
<protein>
    <submittedName>
        <fullName evidence="11">Dimethylsulfoxide reductase, chain B</fullName>
    </submittedName>
</protein>
<dbReference type="CDD" id="cd16371">
    <property type="entry name" value="DMSOR_beta_like"/>
    <property type="match status" value="1"/>
</dbReference>
<dbReference type="InterPro" id="IPR014297">
    <property type="entry name" value="DMSO_DmsB"/>
</dbReference>
<evidence type="ECO:0000256" key="2">
    <source>
        <dbReference type="ARBA" id="ARBA00003584"/>
    </source>
</evidence>
<evidence type="ECO:0000256" key="8">
    <source>
        <dbReference type="ARBA" id="ARBA00023004"/>
    </source>
</evidence>
<dbReference type="InterPro" id="IPR017900">
    <property type="entry name" value="4Fe4S_Fe_S_CS"/>
</dbReference>
<proteinExistence type="predicted"/>
<comment type="function">
    <text evidence="2">Electron transfer subunit of the terminal reductase during anaerobic growth on various sulfoxide and N-oxide compounds.</text>
</comment>
<dbReference type="PANTHER" id="PTHR43177:SF5">
    <property type="entry name" value="ANAEROBIC DIMETHYL SULFOXIDE REDUCTASE CHAIN B-RELATED"/>
    <property type="match status" value="1"/>
</dbReference>
<keyword evidence="9" id="KW-0411">Iron-sulfur</keyword>
<feature type="domain" description="4Fe-4S ferredoxin-type" evidence="10">
    <location>
        <begin position="15"/>
        <end position="45"/>
    </location>
</feature>
<dbReference type="PROSITE" id="PS00198">
    <property type="entry name" value="4FE4S_FER_1"/>
    <property type="match status" value="1"/>
</dbReference>
<evidence type="ECO:0000313" key="12">
    <source>
        <dbReference type="Proteomes" id="UP000682928"/>
    </source>
</evidence>
<dbReference type="PROSITE" id="PS51379">
    <property type="entry name" value="4FE4S_FER_2"/>
    <property type="match status" value="2"/>
</dbReference>
<dbReference type="PANTHER" id="PTHR43177">
    <property type="entry name" value="PROTEIN NRFC"/>
    <property type="match status" value="1"/>
</dbReference>
<feature type="domain" description="4Fe-4S ferredoxin-type" evidence="10">
    <location>
        <begin position="102"/>
        <end position="131"/>
    </location>
</feature>
<dbReference type="NCBIfam" id="TIGR02951">
    <property type="entry name" value="DMSO_dmsB"/>
    <property type="match status" value="1"/>
</dbReference>
<evidence type="ECO:0000256" key="7">
    <source>
        <dbReference type="ARBA" id="ARBA00022982"/>
    </source>
</evidence>
<dbReference type="Pfam" id="PF13247">
    <property type="entry name" value="Fer4_11"/>
    <property type="match status" value="1"/>
</dbReference>
<accession>A0AA86IR38</accession>
<evidence type="ECO:0000256" key="1">
    <source>
        <dbReference type="ARBA" id="ARBA00001966"/>
    </source>
</evidence>
<reference evidence="11" key="1">
    <citation type="submission" date="2021-04" db="EMBL/GenBank/DDBJ databases">
        <title>Difference and commonality of drug resistance evolution in various bacteria. and drug sensitivity profiles.</title>
        <authorList>
            <person name="Maeda T."/>
            <person name="Shibai A."/>
            <person name="Kawada K."/>
            <person name="Kotani H."/>
            <person name="Tarusawa Y."/>
            <person name="Tanabe K."/>
            <person name="Furusawa C."/>
        </authorList>
    </citation>
    <scope>NUCLEOTIDE SEQUENCE</scope>
    <source>
        <strain evidence="11">JCM 8580</strain>
    </source>
</reference>
<keyword evidence="8" id="KW-0408">Iron</keyword>
<dbReference type="SUPFAM" id="SSF54862">
    <property type="entry name" value="4Fe-4S ferredoxins"/>
    <property type="match status" value="1"/>
</dbReference>
<evidence type="ECO:0000313" key="11">
    <source>
        <dbReference type="EMBL" id="BCU54611.1"/>
    </source>
</evidence>
<name>A0AA86IR38_9ENTR</name>
<dbReference type="Proteomes" id="UP000682928">
    <property type="component" value="Chromosome"/>
</dbReference>
<dbReference type="GO" id="GO:0046872">
    <property type="term" value="F:metal ion binding"/>
    <property type="evidence" value="ECO:0007669"/>
    <property type="project" value="UniProtKB-KW"/>
</dbReference>
<dbReference type="InterPro" id="IPR017896">
    <property type="entry name" value="4Fe4S_Fe-S-bd"/>
</dbReference>
<dbReference type="AlphaFoldDB" id="A0AA86IR38"/>
<organism evidence="11 12">
    <name type="scientific">Enterobacter kobei</name>
    <dbReference type="NCBI Taxonomy" id="208224"/>
    <lineage>
        <taxon>Bacteria</taxon>
        <taxon>Pseudomonadati</taxon>
        <taxon>Pseudomonadota</taxon>
        <taxon>Gammaproteobacteria</taxon>
        <taxon>Enterobacterales</taxon>
        <taxon>Enterobacteriaceae</taxon>
        <taxon>Enterobacter</taxon>
        <taxon>Enterobacter cloacae complex</taxon>
    </lineage>
</organism>
<keyword evidence="6" id="KW-0677">Repeat</keyword>
<gene>
    <name evidence="11" type="ORF">ENKO_12050</name>
</gene>